<gene>
    <name evidence="1" type="ORF">CLAFUR5_09280</name>
</gene>
<reference evidence="1" key="1">
    <citation type="submission" date="2021-12" db="EMBL/GenBank/DDBJ databases">
        <authorList>
            <person name="Zaccaron A."/>
            <person name="Stergiopoulos I."/>
        </authorList>
    </citation>
    <scope>NUCLEOTIDE SEQUENCE</scope>
    <source>
        <strain evidence="1">Race5_Kim</strain>
    </source>
</reference>
<keyword evidence="2" id="KW-1185">Reference proteome</keyword>
<dbReference type="OrthoDB" id="3637543at2759"/>
<dbReference type="Proteomes" id="UP000756132">
    <property type="component" value="Chromosome 9"/>
</dbReference>
<dbReference type="AlphaFoldDB" id="A0A9Q8UTQ6"/>
<reference evidence="1" key="2">
    <citation type="journal article" date="2022" name="Microb. Genom.">
        <title>A chromosome-scale genome assembly of the tomato pathogen Cladosporium fulvum reveals a compartmentalized genome architecture and the presence of a dispensable chromosome.</title>
        <authorList>
            <person name="Zaccaron A.Z."/>
            <person name="Chen L.H."/>
            <person name="Samaras A."/>
            <person name="Stergiopoulos I."/>
        </authorList>
    </citation>
    <scope>NUCLEOTIDE SEQUENCE</scope>
    <source>
        <strain evidence="1">Race5_Kim</strain>
    </source>
</reference>
<accession>A0A9Q8UTQ6</accession>
<organism evidence="1 2">
    <name type="scientific">Passalora fulva</name>
    <name type="common">Tomato leaf mold</name>
    <name type="synonym">Cladosporium fulvum</name>
    <dbReference type="NCBI Taxonomy" id="5499"/>
    <lineage>
        <taxon>Eukaryota</taxon>
        <taxon>Fungi</taxon>
        <taxon>Dikarya</taxon>
        <taxon>Ascomycota</taxon>
        <taxon>Pezizomycotina</taxon>
        <taxon>Dothideomycetes</taxon>
        <taxon>Dothideomycetidae</taxon>
        <taxon>Mycosphaerellales</taxon>
        <taxon>Mycosphaerellaceae</taxon>
        <taxon>Fulvia</taxon>
    </lineage>
</organism>
<evidence type="ECO:0000313" key="2">
    <source>
        <dbReference type="Proteomes" id="UP000756132"/>
    </source>
</evidence>
<proteinExistence type="predicted"/>
<evidence type="ECO:0000313" key="1">
    <source>
        <dbReference type="EMBL" id="UJO22032.1"/>
    </source>
</evidence>
<protein>
    <submittedName>
        <fullName evidence="1">Uncharacterized protein</fullName>
    </submittedName>
</protein>
<dbReference type="GeneID" id="71989158"/>
<dbReference type="RefSeq" id="XP_047766398.1">
    <property type="nucleotide sequence ID" value="XM_047908428.1"/>
</dbReference>
<dbReference type="KEGG" id="ffu:CLAFUR5_09280"/>
<dbReference type="EMBL" id="CP090171">
    <property type="protein sequence ID" value="UJO22032.1"/>
    <property type="molecule type" value="Genomic_DNA"/>
</dbReference>
<sequence>MTPIQSLIKPAEIVSTGSERGELYDRCSLEELQSFVKVRGGKDVKMPTTYEGAGDWLLAKDQHDTFRYLDLPPELRLIVNEELLAYDPKRPSKILHSQLLSTSKQINNECSDILQKTIAEGGIHIIRIRTNESDTPYCYATCYTSERCAKCRHVISSTTIQFRNAAPIQLQDIGLLHNDLTAMPPIAESVTRMTIDIVFEGPCVARGLEAIVQPVYNINRQLYLLATQIPSSNITAVSVRVTVPEKVEIEKKNIASMLWPLTKLGPEVEVNITGVPDDVVEYLASQQNLSSHKTTALTAWPEIKAKADDLVQRVQKAGIKHTGVQFLPRLLAAAFRNSDTERYEFDSYSDSRSGGHVTARIVSAMTI</sequence>
<name>A0A9Q8UTQ6_PASFU</name>